<organism evidence="2 3">
    <name type="scientific">Moniliophthora roreri (strain MCA 2997)</name>
    <name type="common">Cocoa frosty pod rot fungus</name>
    <name type="synonym">Crinipellis roreri</name>
    <dbReference type="NCBI Taxonomy" id="1381753"/>
    <lineage>
        <taxon>Eukaryota</taxon>
        <taxon>Fungi</taxon>
        <taxon>Dikarya</taxon>
        <taxon>Basidiomycota</taxon>
        <taxon>Agaricomycotina</taxon>
        <taxon>Agaricomycetes</taxon>
        <taxon>Agaricomycetidae</taxon>
        <taxon>Agaricales</taxon>
        <taxon>Marasmiineae</taxon>
        <taxon>Marasmiaceae</taxon>
        <taxon>Moniliophthora</taxon>
    </lineage>
</organism>
<dbReference type="PANTHER" id="PTHR12458">
    <property type="entry name" value="ORF PROTEIN"/>
    <property type="match status" value="1"/>
</dbReference>
<keyword evidence="3" id="KW-1185">Reference proteome</keyword>
<feature type="domain" description="CFA20" evidence="1">
    <location>
        <begin position="80"/>
        <end position="190"/>
    </location>
</feature>
<sequence>MTKFLFSAALQPGTVSLFSSTGSNPLFLFSQDTDKALPSDSFIHLLNDESSEPLPAEPAKLIQLPVISTSEDAGQGLTLVQSVLHIQSPTLRTTFIRVPARGSDQILGLKHPWLHIQVRNLGREWSFEVGIVDHAGREGILRLSTFQKQPELKHIHSANKSPLLHLPLSFPPSSSRPLTAWSIINLNLPALLLHFTSLALSAHSPDMSRNINSRRLPNGTYSHVSFVKVYATCRLRRIWFSESGPGQKLPWEFELYGGAND</sequence>
<dbReference type="STRING" id="1381753.V2WXR2"/>
<evidence type="ECO:0000313" key="2">
    <source>
        <dbReference type="EMBL" id="ESK86357.1"/>
    </source>
</evidence>
<evidence type="ECO:0000259" key="1">
    <source>
        <dbReference type="Pfam" id="PF05018"/>
    </source>
</evidence>
<accession>V2WXR2</accession>
<protein>
    <submittedName>
        <fullName evidence="2">Transcription factor iib</fullName>
    </submittedName>
</protein>
<dbReference type="HOGENOM" id="CLU_049208_0_0_1"/>
<proteinExistence type="predicted"/>
<dbReference type="EMBL" id="AWSO01000944">
    <property type="protein sequence ID" value="ESK86357.1"/>
    <property type="molecule type" value="Genomic_DNA"/>
</dbReference>
<gene>
    <name evidence="2" type="ORF">Moror_5024</name>
</gene>
<reference evidence="2 3" key="1">
    <citation type="journal article" date="2014" name="BMC Genomics">
        <title>Genome and secretome analysis of the hemibiotrophic fungal pathogen, Moniliophthora roreri, which causes frosty pod rot disease of cacao: mechanisms of the biotrophic and necrotrophic phases.</title>
        <authorList>
            <person name="Meinhardt L.W."/>
            <person name="Costa G.G.L."/>
            <person name="Thomazella D.P.T."/>
            <person name="Teixeira P.J.P.L."/>
            <person name="Carazzolle M.F."/>
            <person name="Schuster S.C."/>
            <person name="Carlson J.E."/>
            <person name="Guiltinan M.J."/>
            <person name="Mieczkowski P."/>
            <person name="Farmer A."/>
            <person name="Ramaraj T."/>
            <person name="Crozier J."/>
            <person name="Davis R.E."/>
            <person name="Shao J."/>
            <person name="Melnick R.L."/>
            <person name="Pereira G.A.G."/>
            <person name="Bailey B.A."/>
        </authorList>
    </citation>
    <scope>NUCLEOTIDE SEQUENCE [LARGE SCALE GENOMIC DNA]</scope>
    <source>
        <strain evidence="2 3">MCA 2997</strain>
    </source>
</reference>
<evidence type="ECO:0000313" key="3">
    <source>
        <dbReference type="Proteomes" id="UP000017559"/>
    </source>
</evidence>
<dbReference type="Pfam" id="PF05018">
    <property type="entry name" value="CFA20_dom"/>
    <property type="match status" value="1"/>
</dbReference>
<dbReference type="AlphaFoldDB" id="V2WXR2"/>
<dbReference type="Proteomes" id="UP000017559">
    <property type="component" value="Unassembled WGS sequence"/>
</dbReference>
<dbReference type="InterPro" id="IPR040441">
    <property type="entry name" value="CFA20/CFAP20DC"/>
</dbReference>
<dbReference type="OrthoDB" id="7486196at2759"/>
<dbReference type="KEGG" id="mrr:Moror_5024"/>
<comment type="caution">
    <text evidence="2">The sequence shown here is derived from an EMBL/GenBank/DDBJ whole genome shotgun (WGS) entry which is preliminary data.</text>
</comment>
<dbReference type="InterPro" id="IPR007714">
    <property type="entry name" value="CFA20_dom"/>
</dbReference>
<name>V2WXR2_MONRO</name>